<keyword evidence="2" id="KW-1185">Reference proteome</keyword>
<dbReference type="AlphaFoldDB" id="A0AA39KI12"/>
<evidence type="ECO:0000313" key="2">
    <source>
        <dbReference type="Proteomes" id="UP001175211"/>
    </source>
</evidence>
<reference evidence="1" key="1">
    <citation type="submission" date="2023-06" db="EMBL/GenBank/DDBJ databases">
        <authorList>
            <consortium name="Lawrence Berkeley National Laboratory"/>
            <person name="Ahrendt S."/>
            <person name="Sahu N."/>
            <person name="Indic B."/>
            <person name="Wong-Bajracharya J."/>
            <person name="Merenyi Z."/>
            <person name="Ke H.-M."/>
            <person name="Monk M."/>
            <person name="Kocsube S."/>
            <person name="Drula E."/>
            <person name="Lipzen A."/>
            <person name="Balint B."/>
            <person name="Henrissat B."/>
            <person name="Andreopoulos B."/>
            <person name="Martin F.M."/>
            <person name="Harder C.B."/>
            <person name="Rigling D."/>
            <person name="Ford K.L."/>
            <person name="Foster G.D."/>
            <person name="Pangilinan J."/>
            <person name="Papanicolaou A."/>
            <person name="Barry K."/>
            <person name="LaButti K."/>
            <person name="Viragh M."/>
            <person name="Koriabine M."/>
            <person name="Yan M."/>
            <person name="Riley R."/>
            <person name="Champramary S."/>
            <person name="Plett K.L."/>
            <person name="Tsai I.J."/>
            <person name="Slot J."/>
            <person name="Sipos G."/>
            <person name="Plett J."/>
            <person name="Nagy L.G."/>
            <person name="Grigoriev I.V."/>
        </authorList>
    </citation>
    <scope>NUCLEOTIDE SEQUENCE</scope>
    <source>
        <strain evidence="1">CCBAS 213</strain>
    </source>
</reference>
<sequence>MSPQIHLSLLGKNGMATLFPQELIDTIIDNLADDHAALKCMSLTSRAFYPRTRIHLFRKVELDGDKHAERFVALCRDFPHIPPLVVSLSASSCWSKSEDQLTPFPILPSLRNITVQEFWEDGIKAPLTLSHNQSYISATFLWVEGFPKILEMIGGSPELQHLALLSVTTNPENLPAQYADFQKYILFEGHSLRPESFAIEFPFEELYDILLSPQSVISFERLRDFAISIMNEDDLDFAVTVVKATVNTLQNLRIQINWNRKVPIWPYGFMLSHIHTIDIIAFCPGLAHKGSQDDLDCWMMDCLTTKTNLLEKATIRFSTPNLGMEPPSLSDWDNVLTGELMPSFRLLNVQVIHGHDVLDPSVEGIFRTKVEAQFPVLQSHGRLNIEFKVDCGLSLLDMLAVNPY</sequence>
<dbReference type="Proteomes" id="UP001175211">
    <property type="component" value="Unassembled WGS sequence"/>
</dbReference>
<dbReference type="GeneID" id="85365220"/>
<dbReference type="EMBL" id="JAUEPS010000015">
    <property type="protein sequence ID" value="KAK0459298.1"/>
    <property type="molecule type" value="Genomic_DNA"/>
</dbReference>
<dbReference type="RefSeq" id="XP_060331524.1">
    <property type="nucleotide sequence ID" value="XM_060481672.1"/>
</dbReference>
<proteinExistence type="predicted"/>
<name>A0AA39KI12_ARMTA</name>
<gene>
    <name evidence="1" type="ORF">EV420DRAFT_314212</name>
</gene>
<accession>A0AA39KI12</accession>
<organism evidence="1 2">
    <name type="scientific">Armillaria tabescens</name>
    <name type="common">Ringless honey mushroom</name>
    <name type="synonym">Agaricus tabescens</name>
    <dbReference type="NCBI Taxonomy" id="1929756"/>
    <lineage>
        <taxon>Eukaryota</taxon>
        <taxon>Fungi</taxon>
        <taxon>Dikarya</taxon>
        <taxon>Basidiomycota</taxon>
        <taxon>Agaricomycotina</taxon>
        <taxon>Agaricomycetes</taxon>
        <taxon>Agaricomycetidae</taxon>
        <taxon>Agaricales</taxon>
        <taxon>Marasmiineae</taxon>
        <taxon>Physalacriaceae</taxon>
        <taxon>Desarmillaria</taxon>
    </lineage>
</organism>
<comment type="caution">
    <text evidence="1">The sequence shown here is derived from an EMBL/GenBank/DDBJ whole genome shotgun (WGS) entry which is preliminary data.</text>
</comment>
<evidence type="ECO:0000313" key="1">
    <source>
        <dbReference type="EMBL" id="KAK0459298.1"/>
    </source>
</evidence>
<protein>
    <submittedName>
        <fullName evidence="1">Uncharacterized protein</fullName>
    </submittedName>
</protein>